<proteinExistence type="predicted"/>
<evidence type="ECO:0000313" key="1">
    <source>
        <dbReference type="EMBL" id="KAG0501170.1"/>
    </source>
</evidence>
<organism evidence="1 2">
    <name type="scientific">Vanilla planifolia</name>
    <name type="common">Vanilla</name>
    <dbReference type="NCBI Taxonomy" id="51239"/>
    <lineage>
        <taxon>Eukaryota</taxon>
        <taxon>Viridiplantae</taxon>
        <taxon>Streptophyta</taxon>
        <taxon>Embryophyta</taxon>
        <taxon>Tracheophyta</taxon>
        <taxon>Spermatophyta</taxon>
        <taxon>Magnoliopsida</taxon>
        <taxon>Liliopsida</taxon>
        <taxon>Asparagales</taxon>
        <taxon>Orchidaceae</taxon>
        <taxon>Vanilloideae</taxon>
        <taxon>Vanilleae</taxon>
        <taxon>Vanilla</taxon>
    </lineage>
</organism>
<dbReference type="EMBL" id="JADCNM010000001">
    <property type="protein sequence ID" value="KAG0501170.1"/>
    <property type="molecule type" value="Genomic_DNA"/>
</dbReference>
<protein>
    <submittedName>
        <fullName evidence="1">Uncharacterized protein</fullName>
    </submittedName>
</protein>
<name>A0A835RYX8_VANPL</name>
<dbReference type="Proteomes" id="UP000639772">
    <property type="component" value="Chromosome 1"/>
</dbReference>
<reference evidence="1 2" key="1">
    <citation type="journal article" date="2020" name="Nat. Food">
        <title>A phased Vanilla planifolia genome enables genetic improvement of flavour and production.</title>
        <authorList>
            <person name="Hasing T."/>
            <person name="Tang H."/>
            <person name="Brym M."/>
            <person name="Khazi F."/>
            <person name="Huang T."/>
            <person name="Chambers A.H."/>
        </authorList>
    </citation>
    <scope>NUCLEOTIDE SEQUENCE [LARGE SCALE GENOMIC DNA]</scope>
    <source>
        <tissue evidence="1">Leaf</tissue>
    </source>
</reference>
<comment type="caution">
    <text evidence="1">The sequence shown here is derived from an EMBL/GenBank/DDBJ whole genome shotgun (WGS) entry which is preliminary data.</text>
</comment>
<accession>A0A835RYX8</accession>
<sequence length="184" mass="20336">MSSNINACKNKVVWASNSNNMGRTIGARKHLSALCWWNGRLEAGSSNHIYMDDLKDLVRVCESILSLIGKEDERVFMELKRSSVGKSKGGQVSKIVEISSVGLYCNAIVASQEPPDIPSMADSQKYYRTSSDFENCNFFLHPFDVKLSLLANKSGKIGSALQYVVDINTTTLVISLTEISCIKF</sequence>
<evidence type="ECO:0000313" key="2">
    <source>
        <dbReference type="Proteomes" id="UP000639772"/>
    </source>
</evidence>
<dbReference type="AlphaFoldDB" id="A0A835RYX8"/>
<gene>
    <name evidence="1" type="ORF">HPP92_001242</name>
</gene>